<accession>A0A7T2YN56</accession>
<dbReference type="EMBL" id="CP065748">
    <property type="protein sequence ID" value="QPS78917.1"/>
    <property type="molecule type" value="Genomic_DNA"/>
</dbReference>
<keyword evidence="1" id="KW-0732">Signal</keyword>
<reference evidence="2 3" key="1">
    <citation type="submission" date="2020-12" db="EMBL/GenBank/DDBJ databases">
        <title>FDA dAtabase for Regulatory Grade micrObial Sequences (FDA-ARGOS): Supporting development and validation of Infectious Disease Dx tests.</title>
        <authorList>
            <person name="Sproer C."/>
            <person name="Gronow S."/>
            <person name="Severitt S."/>
            <person name="Schroder I."/>
            <person name="Tallon L."/>
            <person name="Sadzewicz L."/>
            <person name="Zhao X."/>
            <person name="Boylan J."/>
            <person name="Ott S."/>
            <person name="Bowen H."/>
            <person name="Vavikolanu K."/>
            <person name="Mehta A."/>
            <person name="Aluvathingal J."/>
            <person name="Nadendla S."/>
            <person name="Lowell S."/>
            <person name="Myers T."/>
            <person name="Yan Y."/>
            <person name="Sichtig H."/>
        </authorList>
    </citation>
    <scope>NUCLEOTIDE SEQUENCE [LARGE SCALE GENOMIC DNA]</scope>
    <source>
        <strain evidence="2 3">FDAARGOS_890</strain>
    </source>
</reference>
<name>A0A7T2YN56_9BURK</name>
<dbReference type="RefSeq" id="WP_016451823.1">
    <property type="nucleotide sequence ID" value="NZ_CP065748.1"/>
</dbReference>
<dbReference type="KEGG" id="dla:I6G47_17985"/>
<sequence>MKKNVLALSIAAMVGGLGFAGVASAAVIGGSNAGTDAKAAAAASQLLQATNGGLTLAHGGVGHALVVPYFNAQNGNATVLHLTNTDTVNGKAVKIRFRSAANSDDLLDFQIYLSPGDVWTGAVSANGTDGATLVSADNTCTVPALTKNVAVPFGTRRLNPSLSDADKANQTREGYVEIFNMADITSAAAWNADGVAPVDLSGNRRSPLYTAVKHVNAVAPCSVAGSAARSLVDTVAVTNFTEATAAQAGLQTPTSGLMADWYILNVAQTTTFSGAATAIQATGRGNFVHFPQVNQEAAGVSANATTADPLFRTANVYGQDGKNIATAALTMNYSDLPDMSTPYTGGVTDPRVQASNLTTALAATSVTNQYATDAIISAKTDWVFSMPTRRYNVVANYAAAKTSDANYRLFTNLNTAAAEQTNNWFYPAAANDIAAGAGAYKGNGNTTVDSKGNICVLADGQKFWDREETTSGVIPEFSPGGTTSVQFCGEVSVLAFKDTGNSVLGASVARTTATSGTYENGWGVLTTTNSGLGLPLIGSAFIKLENPSARQGMSGTYGVTWPHRYTRVAP</sequence>
<evidence type="ECO:0000256" key="1">
    <source>
        <dbReference type="SAM" id="SignalP"/>
    </source>
</evidence>
<keyword evidence="3" id="KW-1185">Reference proteome</keyword>
<evidence type="ECO:0000313" key="3">
    <source>
        <dbReference type="Proteomes" id="UP000595064"/>
    </source>
</evidence>
<protein>
    <submittedName>
        <fullName evidence="2">Cell surface protein</fullName>
    </submittedName>
</protein>
<gene>
    <name evidence="2" type="ORF">I6G47_17985</name>
</gene>
<organism evidence="2 3">
    <name type="scientific">Delftia lacustris</name>
    <dbReference type="NCBI Taxonomy" id="558537"/>
    <lineage>
        <taxon>Bacteria</taxon>
        <taxon>Pseudomonadati</taxon>
        <taxon>Pseudomonadota</taxon>
        <taxon>Betaproteobacteria</taxon>
        <taxon>Burkholderiales</taxon>
        <taxon>Comamonadaceae</taxon>
        <taxon>Delftia</taxon>
    </lineage>
</organism>
<dbReference type="Proteomes" id="UP000595064">
    <property type="component" value="Chromosome"/>
</dbReference>
<feature type="chain" id="PRO_5032952320" evidence="1">
    <location>
        <begin position="26"/>
        <end position="570"/>
    </location>
</feature>
<proteinExistence type="predicted"/>
<feature type="signal peptide" evidence="1">
    <location>
        <begin position="1"/>
        <end position="25"/>
    </location>
</feature>
<evidence type="ECO:0000313" key="2">
    <source>
        <dbReference type="EMBL" id="QPS78917.1"/>
    </source>
</evidence>
<dbReference type="AlphaFoldDB" id="A0A7T2YN56"/>